<dbReference type="GO" id="GO:0006952">
    <property type="term" value="P:defense response"/>
    <property type="evidence" value="ECO:0007669"/>
    <property type="project" value="UniProtKB-KW"/>
</dbReference>
<dbReference type="Pfam" id="PF00161">
    <property type="entry name" value="RIP"/>
    <property type="match status" value="2"/>
</dbReference>
<evidence type="ECO:0000256" key="6">
    <source>
        <dbReference type="ARBA" id="ARBA00022821"/>
    </source>
</evidence>
<dbReference type="GO" id="GO:0017148">
    <property type="term" value="P:negative regulation of translation"/>
    <property type="evidence" value="ECO:0007669"/>
    <property type="project" value="UniProtKB-KW"/>
</dbReference>
<keyword evidence="6 9" id="KW-0611">Plant defense</keyword>
<evidence type="ECO:0000256" key="5">
    <source>
        <dbReference type="ARBA" id="ARBA00022801"/>
    </source>
</evidence>
<dbReference type="EnsemblPlants" id="OGLUM02G24510.1">
    <property type="protein sequence ID" value="OGLUM02G24510.1"/>
    <property type="gene ID" value="OGLUM02G24510"/>
</dbReference>
<evidence type="ECO:0000313" key="12">
    <source>
        <dbReference type="Proteomes" id="UP000026961"/>
    </source>
</evidence>
<evidence type="ECO:0000256" key="8">
    <source>
        <dbReference type="ARBA" id="ARBA00030788"/>
    </source>
</evidence>
<dbReference type="SUPFAM" id="SSF56371">
    <property type="entry name" value="Ribosome inactivating proteins (RIP)"/>
    <property type="match status" value="1"/>
</dbReference>
<organism evidence="11">
    <name type="scientific">Oryza glumipatula</name>
    <dbReference type="NCBI Taxonomy" id="40148"/>
    <lineage>
        <taxon>Eukaryota</taxon>
        <taxon>Viridiplantae</taxon>
        <taxon>Streptophyta</taxon>
        <taxon>Embryophyta</taxon>
        <taxon>Tracheophyta</taxon>
        <taxon>Spermatophyta</taxon>
        <taxon>Magnoliopsida</taxon>
        <taxon>Liliopsida</taxon>
        <taxon>Poales</taxon>
        <taxon>Poaceae</taxon>
        <taxon>BOP clade</taxon>
        <taxon>Oryzoideae</taxon>
        <taxon>Oryzeae</taxon>
        <taxon>Oryzinae</taxon>
        <taxon>Oryza</taxon>
    </lineage>
</organism>
<protein>
    <recommendedName>
        <fullName evidence="3">rRNA N-glycosylase</fullName>
        <ecNumber evidence="3">3.2.2.22</ecNumber>
    </recommendedName>
    <alternativeName>
        <fullName evidence="8">rRNA N-glycosidase</fullName>
    </alternativeName>
</protein>
<dbReference type="GO" id="GO:0030598">
    <property type="term" value="F:rRNA N-glycosylase activity"/>
    <property type="evidence" value="ECO:0007669"/>
    <property type="project" value="UniProtKB-EC"/>
</dbReference>
<feature type="compositionally biased region" description="Basic and acidic residues" evidence="10">
    <location>
        <begin position="200"/>
        <end position="215"/>
    </location>
</feature>
<proteinExistence type="inferred from homology"/>
<dbReference type="AlphaFoldDB" id="A0A0D9YUZ4"/>
<evidence type="ECO:0000256" key="4">
    <source>
        <dbReference type="ARBA" id="ARBA00022656"/>
    </source>
</evidence>
<dbReference type="GO" id="GO:0090729">
    <property type="term" value="F:toxin activity"/>
    <property type="evidence" value="ECO:0007669"/>
    <property type="project" value="UniProtKB-KW"/>
</dbReference>
<accession>A0A0D9YUZ4</accession>
<keyword evidence="5 9" id="KW-0378">Hydrolase</keyword>
<dbReference type="Gramene" id="OGLUM02G24510.1">
    <property type="protein sequence ID" value="OGLUM02G24510.1"/>
    <property type="gene ID" value="OGLUM02G24510"/>
</dbReference>
<reference evidence="11" key="1">
    <citation type="submission" date="2015-04" db="UniProtKB">
        <authorList>
            <consortium name="EnsemblPlants"/>
        </authorList>
    </citation>
    <scope>IDENTIFICATION</scope>
</reference>
<name>A0A0D9YUZ4_9ORYZ</name>
<dbReference type="PANTHER" id="PTHR33453">
    <property type="match status" value="1"/>
</dbReference>
<keyword evidence="7 9" id="KW-0652">Protein synthesis inhibitor</keyword>
<dbReference type="PANTHER" id="PTHR33453:SF9">
    <property type="entry name" value="ALBUMIN B-32"/>
    <property type="match status" value="1"/>
</dbReference>
<evidence type="ECO:0000256" key="1">
    <source>
        <dbReference type="ARBA" id="ARBA00000237"/>
    </source>
</evidence>
<feature type="region of interest" description="Disordered" evidence="10">
    <location>
        <begin position="200"/>
        <end position="236"/>
    </location>
</feature>
<dbReference type="EC" id="3.2.2.22" evidence="3"/>
<comment type="similarity">
    <text evidence="2">Belongs to the ribosome-inactivating protein family. Type 1 RIP subfamily.</text>
</comment>
<dbReference type="InterPro" id="IPR036041">
    <property type="entry name" value="Ribosome-inact_prot_sf"/>
</dbReference>
<dbReference type="InterPro" id="IPR001574">
    <property type="entry name" value="Ribosome_inactivat_prot"/>
</dbReference>
<evidence type="ECO:0000256" key="10">
    <source>
        <dbReference type="SAM" id="MobiDB-lite"/>
    </source>
</evidence>
<dbReference type="Gene3D" id="3.40.420.10">
    <property type="entry name" value="Ricin (A subunit), domain 1"/>
    <property type="match status" value="2"/>
</dbReference>
<evidence type="ECO:0000256" key="9">
    <source>
        <dbReference type="RuleBase" id="RU004915"/>
    </source>
</evidence>
<reference evidence="11" key="2">
    <citation type="submission" date="2018-05" db="EMBL/GenBank/DDBJ databases">
        <title>OgluRS3 (Oryza glumaepatula Reference Sequence Version 3).</title>
        <authorList>
            <person name="Zhang J."/>
            <person name="Kudrna D."/>
            <person name="Lee S."/>
            <person name="Talag J."/>
            <person name="Welchert J."/>
            <person name="Wing R.A."/>
        </authorList>
    </citation>
    <scope>NUCLEOTIDE SEQUENCE [LARGE SCALE GENOMIC DNA]</scope>
</reference>
<dbReference type="InterPro" id="IPR016138">
    <property type="entry name" value="Ribosome_inactivat_prot_sub1"/>
</dbReference>
<evidence type="ECO:0000256" key="2">
    <source>
        <dbReference type="ARBA" id="ARBA00008544"/>
    </source>
</evidence>
<evidence type="ECO:0000256" key="7">
    <source>
        <dbReference type="ARBA" id="ARBA00023193"/>
    </source>
</evidence>
<keyword evidence="4 9" id="KW-0800">Toxin</keyword>
<evidence type="ECO:0000256" key="3">
    <source>
        <dbReference type="ARBA" id="ARBA00012001"/>
    </source>
</evidence>
<sequence>MERVLAARVSAASAPLAGDSPTFSTAVPRSASGISSFAGCYCFVRQAITSCSLRLRNNNILSDCSRLECGASATAIPEQQMEKANSTMYFHQAIIFSTPNGIYDMPDEPLFTLNLRLSHSNDLDRVHKSFTSKIDKARSISRVKGSKRKEFVLTPEGPDVFTIAFTDGTNTVTAIIEERNMWLRGFQTADGHIFEFNDEHGNEGKDANLDDKTDEMNNQFNGNDKTRDEEVKDEEEAIKDQKLKVIKDPKMKAIKDQGMNKHCKQKEKSKAACGSKKKQVNRKDQLNPKKYIRGSVLLRHDSNYGSLLGPNRLPLFQVGYSTMRDMLHNLAHFDPNNYSDKHKRSMASLIIHTAETLKNKYISSLVLNSFNPHIGARLQALDDMGAAHINGWSTASELILKSIHLPSKVWDFQQQEFSKCNEFYKNQCWTTDPNVAMKSIVFLKGDAYMDSKLSVKDGDTITISHSLNASVGVVVMGGINHILMHNWEVPCAAEISLKASSYSAKIPIVEGEVKVFTDHHNQLYTSHLKLSSKEGQKEVKRSLVKWRMKKFCGMKRAKHVQIMIRIHKDLIMKYRDTIDKMIAEKAKRAMNLFPSTDPLLLLSTMEMCNSRHLL</sequence>
<keyword evidence="12" id="KW-1185">Reference proteome</keyword>
<evidence type="ECO:0000313" key="11">
    <source>
        <dbReference type="EnsemblPlants" id="OGLUM02G24510.1"/>
    </source>
</evidence>
<comment type="catalytic activity">
    <reaction evidence="1 9">
        <text>Endohydrolysis of the N-glycosidic bond at one specific adenosine on the 28S rRNA.</text>
        <dbReference type="EC" id="3.2.2.22"/>
    </reaction>
</comment>
<dbReference type="Proteomes" id="UP000026961">
    <property type="component" value="Chromosome 2"/>
</dbReference>